<evidence type="ECO:0000256" key="1">
    <source>
        <dbReference type="SAM" id="MobiDB-lite"/>
    </source>
</evidence>
<sequence length="188" mass="22053">NEVNLGIICHELQQQNDGADREETAVILYTVNIQSNGENTCNKSEIYVETELFLTDISFHRHSVTLTSELSRMVNRKLKFMEEYYEKNKTNLEEWQQLLQIETIEFLLKELAIKKNYSRQKLEDFQKRLDSIKKEFYELKTSKRNAHQQIQGGDSSSNPPQIQGEASSSDPQEEHKEKKMKLFGVYID</sequence>
<proteinExistence type="predicted"/>
<reference evidence="3" key="1">
    <citation type="submission" date="2022-11" db="UniProtKB">
        <authorList>
            <consortium name="WormBaseParasite"/>
        </authorList>
    </citation>
    <scope>IDENTIFICATION</scope>
</reference>
<evidence type="ECO:0000313" key="2">
    <source>
        <dbReference type="Proteomes" id="UP000887560"/>
    </source>
</evidence>
<accession>A0A915NXE3</accession>
<organism evidence="2 3">
    <name type="scientific">Meloidogyne floridensis</name>
    <dbReference type="NCBI Taxonomy" id="298350"/>
    <lineage>
        <taxon>Eukaryota</taxon>
        <taxon>Metazoa</taxon>
        <taxon>Ecdysozoa</taxon>
        <taxon>Nematoda</taxon>
        <taxon>Chromadorea</taxon>
        <taxon>Rhabditida</taxon>
        <taxon>Tylenchina</taxon>
        <taxon>Tylenchomorpha</taxon>
        <taxon>Tylenchoidea</taxon>
        <taxon>Meloidogynidae</taxon>
        <taxon>Meloidogyninae</taxon>
        <taxon>Meloidogyne</taxon>
    </lineage>
</organism>
<dbReference type="WBParaSite" id="scf7180000422403.g8890">
    <property type="protein sequence ID" value="scf7180000422403.g8890"/>
    <property type="gene ID" value="scf7180000422403.g8890"/>
</dbReference>
<evidence type="ECO:0000313" key="3">
    <source>
        <dbReference type="WBParaSite" id="scf7180000422403.g8890"/>
    </source>
</evidence>
<name>A0A915NXE3_9BILA</name>
<keyword evidence="2" id="KW-1185">Reference proteome</keyword>
<feature type="region of interest" description="Disordered" evidence="1">
    <location>
        <begin position="142"/>
        <end position="188"/>
    </location>
</feature>
<protein>
    <submittedName>
        <fullName evidence="3">Uncharacterized protein</fullName>
    </submittedName>
</protein>
<feature type="compositionally biased region" description="Polar residues" evidence="1">
    <location>
        <begin position="147"/>
        <end position="170"/>
    </location>
</feature>
<dbReference type="AlphaFoldDB" id="A0A915NXE3"/>
<dbReference type="Proteomes" id="UP000887560">
    <property type="component" value="Unplaced"/>
</dbReference>